<dbReference type="PANTHER" id="PTHR36029:SF1">
    <property type="entry name" value="PROTEIN TPLATE"/>
    <property type="match status" value="1"/>
</dbReference>
<dbReference type="Gene3D" id="1.25.10.10">
    <property type="entry name" value="Leucine-rich Repeat Variant"/>
    <property type="match status" value="1"/>
</dbReference>
<dbReference type="Proteomes" id="UP000515123">
    <property type="component" value="Linkage group 17"/>
</dbReference>
<keyword evidence="4" id="KW-1185">Reference proteome</keyword>
<dbReference type="RefSeq" id="XP_020107079.1">
    <property type="nucleotide sequence ID" value="XM_020251490.1"/>
</dbReference>
<feature type="region of interest" description="Disordered" evidence="1">
    <location>
        <begin position="1085"/>
        <end position="1129"/>
    </location>
</feature>
<dbReference type="InterPro" id="IPR037501">
    <property type="entry name" value="TPLATE"/>
</dbReference>
<reference evidence="2 3" key="1">
    <citation type="journal article" date="2016" name="DNA Res.">
        <title>The draft genome of MD-2 pineapple using hybrid error correction of long reads.</title>
        <authorList>
            <person name="Redwan R.M."/>
            <person name="Saidin A."/>
            <person name="Kumar S.V."/>
        </authorList>
    </citation>
    <scope>NUCLEOTIDE SEQUENCE [LARGE SCALE GENOMIC DNA]</scope>
    <source>
        <strain evidence="3">cv. MD2</strain>
        <tissue evidence="2">Leaf</tissue>
    </source>
</reference>
<evidence type="ECO:0000313" key="4">
    <source>
        <dbReference type="Proteomes" id="UP000515123"/>
    </source>
</evidence>
<gene>
    <name evidence="5" type="primary">LOC109723207</name>
    <name evidence="2" type="ORF">ACMD2_06082</name>
</gene>
<sequence>MDILIAQIQTDLRSSDALRQSGALLQALQQSAAGRDVSAVAKATCEEIIASPSSAVCKKLAFDLLRSLRLTPDLWDTALSGVRSDLSFPDPDVAAAALSVLSAVPSHRLPRLLSDAHKDVSAALDSPADSLRLAAVDSLASVLARDDLVLLCHANPSLLDRVSAWWARIASHALDRSDAVAKAAFEAISRLFQEFETKRMSRLAGDKLVDGENSLAIRSQWVVAAVDLVWGKRNALMARSLILPVESFRVTVFPLVYAAKAVASGAVEVLRKISKPGGGDSSAATADSSAEKLVGVSDVVSHLLPFLSSLDPPLIFEVGINMLSLADVPGGKPEWASASIIAILTLWDRQEFSSARETIVRAVVTNLHLLDLSMQVSLFKRLLLMVRNLRAESDRMHALACICRTALCVDLFAKESVRRGQKPLPGTDVASLFEELRIKDDLNSTTNKSLFREELVASLVESCFQLSLPLPEQKNSGTESRVIGALAYGTGYGALNWTEPALEVVEVCRPCVLWDCDGRTYAIDCYLKLLVRLCHIYDTRGGVKRIKDGASQDQILNETRLRNLHFQLIKDLREVHTPRICARIIWAIGEHFDLEGLDPLLADDPEDPLNIIISNIHKVLFNTEASASSSNRLQDVQAVLISAQRLGSRNARAGQLLSKELEDFRASTLADSVTKHQSRYILQTIKYVTGHPERRWAGVGEATGDYPFSHHKLTVQFSEASAAQDRKLEGLVHKAIQELWRPNPSELSHLLMKGISSTHHKVPPKVYTLTGSSDPCYVEAYHLADSTDGRITLHLKILNLTELELNRVDIRVGLSGALYYMDGFSQTVRQLRNLVSQDPVLSSVTVGVSHFERCALWVQVLYYPFYGSGGAIDYEGDYAEEDSQVMRQKRSLKPELGEPVILRCQPYKIPLTDLLLPHKLSPVEYFRLWPSLPAILEYTGTYTYEGSGFKATAAQQYDASPFLSGLKSLSSKPFHQVCSHFIRTVAGFQLCYAAKTWYGGFVGMMIFGASEVSRNVDLGDETTTMMCKFVVRASDASITREIGSDIQSWLDDITDGGVEYMPEDEVKIAAAERLRVSMEKIALLKAAKPKPQPQKTEEEEEEKKKKEEEVDENGNPKGPSTLSTLTAEEAEHRALQAAVLQEWHMLCKEKAIKV</sequence>
<dbReference type="Proteomes" id="UP000092600">
    <property type="component" value="Unassembled WGS sequence"/>
</dbReference>
<reference evidence="5" key="2">
    <citation type="submission" date="2025-04" db="UniProtKB">
        <authorList>
            <consortium name="RefSeq"/>
        </authorList>
    </citation>
    <scope>IDENTIFICATION</scope>
    <source>
        <tissue evidence="5">Leaf</tissue>
    </source>
</reference>
<dbReference type="PANTHER" id="PTHR36029">
    <property type="entry name" value="TSET COMPLEX MEMBER TSTA"/>
    <property type="match status" value="1"/>
</dbReference>
<dbReference type="InterPro" id="IPR011989">
    <property type="entry name" value="ARM-like"/>
</dbReference>
<dbReference type="Gramene" id="Aco003247.1.mrna1">
    <property type="protein sequence ID" value="Aco003247.1.mrna1"/>
    <property type="gene ID" value="Aco003247.1.path1"/>
</dbReference>
<organism evidence="2 3">
    <name type="scientific">Ananas comosus</name>
    <name type="common">Pineapple</name>
    <name type="synonym">Ananas ananas</name>
    <dbReference type="NCBI Taxonomy" id="4615"/>
    <lineage>
        <taxon>Eukaryota</taxon>
        <taxon>Viridiplantae</taxon>
        <taxon>Streptophyta</taxon>
        <taxon>Embryophyta</taxon>
        <taxon>Tracheophyta</taxon>
        <taxon>Spermatophyta</taxon>
        <taxon>Magnoliopsida</taxon>
        <taxon>Liliopsida</taxon>
        <taxon>Poales</taxon>
        <taxon>Bromeliaceae</taxon>
        <taxon>Bromelioideae</taxon>
        <taxon>Ananas</taxon>
    </lineage>
</organism>
<evidence type="ECO:0000313" key="2">
    <source>
        <dbReference type="EMBL" id="OAY79395.1"/>
    </source>
</evidence>
<evidence type="ECO:0000256" key="1">
    <source>
        <dbReference type="SAM" id="MobiDB-lite"/>
    </source>
</evidence>
<proteinExistence type="predicted"/>
<dbReference type="EMBL" id="LSRQ01001098">
    <property type="protein sequence ID" value="OAY79395.1"/>
    <property type="molecule type" value="Genomic_DNA"/>
</dbReference>
<dbReference type="AlphaFoldDB" id="A0A199VRS6"/>
<evidence type="ECO:0000313" key="5">
    <source>
        <dbReference type="RefSeq" id="XP_020107079.1"/>
    </source>
</evidence>
<evidence type="ECO:0000313" key="3">
    <source>
        <dbReference type="Proteomes" id="UP000092600"/>
    </source>
</evidence>
<dbReference type="STRING" id="4615.A0A199VRS6"/>
<dbReference type="SUPFAM" id="SSF48371">
    <property type="entry name" value="ARM repeat"/>
    <property type="match status" value="1"/>
</dbReference>
<dbReference type="OrthoDB" id="2018252at2759"/>
<name>A0A199VRS6_ANACO</name>
<dbReference type="InterPro" id="IPR016024">
    <property type="entry name" value="ARM-type_fold"/>
</dbReference>
<dbReference type="GeneID" id="109723207"/>
<dbReference type="GO" id="GO:0006897">
    <property type="term" value="P:endocytosis"/>
    <property type="evidence" value="ECO:0007669"/>
    <property type="project" value="InterPro"/>
</dbReference>
<accession>A0A199VRS6</accession>
<protein>
    <submittedName>
        <fullName evidence="2 5">Protein TPLATE</fullName>
    </submittedName>
</protein>